<accession>A0A1I5RWQ8</accession>
<reference evidence="2 3" key="1">
    <citation type="submission" date="2016-10" db="EMBL/GenBank/DDBJ databases">
        <authorList>
            <person name="de Groot N.N."/>
        </authorList>
    </citation>
    <scope>NUCLEOTIDE SEQUENCE [LARGE SCALE GENOMIC DNA]</scope>
    <source>
        <strain evidence="3">E92,LMG 26720,CCM 7988</strain>
    </source>
</reference>
<organism evidence="2 3">
    <name type="scientific">Pseudarcicella hirudinis</name>
    <dbReference type="NCBI Taxonomy" id="1079859"/>
    <lineage>
        <taxon>Bacteria</taxon>
        <taxon>Pseudomonadati</taxon>
        <taxon>Bacteroidota</taxon>
        <taxon>Cytophagia</taxon>
        <taxon>Cytophagales</taxon>
        <taxon>Flectobacillaceae</taxon>
        <taxon>Pseudarcicella</taxon>
    </lineage>
</organism>
<gene>
    <name evidence="2" type="ORF">SAMN04515674_104285</name>
</gene>
<name>A0A1I5RWQ8_9BACT</name>
<protein>
    <submittedName>
        <fullName evidence="2">Uncharacterized protein</fullName>
    </submittedName>
</protein>
<evidence type="ECO:0000256" key="1">
    <source>
        <dbReference type="SAM" id="MobiDB-lite"/>
    </source>
</evidence>
<proteinExistence type="predicted"/>
<feature type="region of interest" description="Disordered" evidence="1">
    <location>
        <begin position="1"/>
        <end position="27"/>
    </location>
</feature>
<dbReference type="Proteomes" id="UP000199306">
    <property type="component" value="Unassembled WGS sequence"/>
</dbReference>
<dbReference type="AlphaFoldDB" id="A0A1I5RWQ8"/>
<keyword evidence="3" id="KW-1185">Reference proteome</keyword>
<dbReference type="STRING" id="1079859.SAMN04515674_104285"/>
<evidence type="ECO:0000313" key="2">
    <source>
        <dbReference type="EMBL" id="SFP62913.1"/>
    </source>
</evidence>
<evidence type="ECO:0000313" key="3">
    <source>
        <dbReference type="Proteomes" id="UP000199306"/>
    </source>
</evidence>
<dbReference type="RefSeq" id="WP_092015815.1">
    <property type="nucleotide sequence ID" value="NZ_FOXH01000004.1"/>
</dbReference>
<dbReference type="EMBL" id="FOXH01000004">
    <property type="protein sequence ID" value="SFP62913.1"/>
    <property type="molecule type" value="Genomic_DNA"/>
</dbReference>
<sequence length="73" mass="7898">MKKTKSAPKKASTPAKKKAVKSGLTAAQKRIKRISEVATEIQKSGGKTTKTVTVTKYKVSRIDAVKRAAKQVK</sequence>